<dbReference type="OrthoDB" id="1151370at2"/>
<dbReference type="EMBL" id="QMFY01000001">
    <property type="protein sequence ID" value="RAW03422.1"/>
    <property type="molecule type" value="Genomic_DNA"/>
</dbReference>
<feature type="transmembrane region" description="Helical" evidence="1">
    <location>
        <begin position="16"/>
        <end position="36"/>
    </location>
</feature>
<dbReference type="RefSeq" id="WP_112745637.1">
    <property type="nucleotide sequence ID" value="NZ_QMFY01000001.1"/>
</dbReference>
<feature type="transmembrane region" description="Helical" evidence="1">
    <location>
        <begin position="56"/>
        <end position="85"/>
    </location>
</feature>
<evidence type="ECO:0000256" key="1">
    <source>
        <dbReference type="SAM" id="Phobius"/>
    </source>
</evidence>
<dbReference type="Pfam" id="PF20584">
    <property type="entry name" value="DUF6787"/>
    <property type="match status" value="1"/>
</dbReference>
<name>A0A364YBG8_9BACT</name>
<keyword evidence="3" id="KW-0808">Transferase</keyword>
<reference evidence="3 4" key="1">
    <citation type="submission" date="2018-06" db="EMBL/GenBank/DDBJ databases">
        <title>Chryseolinea flavus sp. nov., a member of the phylum Bacteroidetes isolated from soil.</title>
        <authorList>
            <person name="Li Y."/>
            <person name="Wang J."/>
        </authorList>
    </citation>
    <scope>NUCLEOTIDE SEQUENCE [LARGE SCALE GENOMIC DNA]</scope>
    <source>
        <strain evidence="3 4">SDU1-6</strain>
    </source>
</reference>
<evidence type="ECO:0000313" key="4">
    <source>
        <dbReference type="Proteomes" id="UP000251889"/>
    </source>
</evidence>
<dbReference type="GO" id="GO:0016740">
    <property type="term" value="F:transferase activity"/>
    <property type="evidence" value="ECO:0007669"/>
    <property type="project" value="UniProtKB-KW"/>
</dbReference>
<gene>
    <name evidence="3" type="ORF">DQQ10_04875</name>
</gene>
<protein>
    <submittedName>
        <fullName evidence="3">Prolipoprotein diacylglyceryl transferase</fullName>
    </submittedName>
</protein>
<keyword evidence="3" id="KW-0449">Lipoprotein</keyword>
<organism evidence="3 4">
    <name type="scientific">Pseudochryseolinea flava</name>
    <dbReference type="NCBI Taxonomy" id="2059302"/>
    <lineage>
        <taxon>Bacteria</taxon>
        <taxon>Pseudomonadati</taxon>
        <taxon>Bacteroidota</taxon>
        <taxon>Cytophagia</taxon>
        <taxon>Cytophagales</taxon>
        <taxon>Fulvivirgaceae</taxon>
        <taxon>Pseudochryseolinea</taxon>
    </lineage>
</organism>
<feature type="domain" description="DUF6787" evidence="2">
    <location>
        <begin position="21"/>
        <end position="97"/>
    </location>
</feature>
<evidence type="ECO:0000313" key="3">
    <source>
        <dbReference type="EMBL" id="RAW03422.1"/>
    </source>
</evidence>
<comment type="caution">
    <text evidence="3">The sequence shown here is derived from an EMBL/GenBank/DDBJ whole genome shotgun (WGS) entry which is preliminary data.</text>
</comment>
<dbReference type="InterPro" id="IPR046714">
    <property type="entry name" value="DUF6787"/>
</dbReference>
<evidence type="ECO:0000259" key="2">
    <source>
        <dbReference type="Pfam" id="PF20584"/>
    </source>
</evidence>
<accession>A0A364YBG8</accession>
<dbReference type="Proteomes" id="UP000251889">
    <property type="component" value="Unassembled WGS sequence"/>
</dbReference>
<keyword evidence="1" id="KW-1133">Transmembrane helix</keyword>
<keyword evidence="4" id="KW-1185">Reference proteome</keyword>
<sequence>MLWTEKLKTRWNLKSGWQLLLILIVFACTGLSAMFIKKPVMNFLTDGNASNWKASMIYYIFLMTPLYNVLLLGYGFIFGQFNFFWEFEKKMFRRIFRRSAKNQEPVK</sequence>
<keyword evidence="1" id="KW-0472">Membrane</keyword>
<dbReference type="AlphaFoldDB" id="A0A364YBG8"/>
<keyword evidence="1" id="KW-0812">Transmembrane</keyword>
<dbReference type="PROSITE" id="PS51257">
    <property type="entry name" value="PROKAR_LIPOPROTEIN"/>
    <property type="match status" value="1"/>
</dbReference>
<proteinExistence type="predicted"/>